<evidence type="ECO:0000313" key="2">
    <source>
        <dbReference type="WBParaSite" id="maker-uti_cns_0000861-snap-gene-0.16-mRNA-1"/>
    </source>
</evidence>
<protein>
    <submittedName>
        <fullName evidence="2">Kazal-like domain-containing protein</fullName>
    </submittedName>
</protein>
<sequence>PYRYSRMLSILICFGFVIGMVNNVESFRLFDDALNIADKRIVTGDPLRSARLNAICSNLCRKIFRTGGAFCSGLFTVALGYPDCVCNQSCQA</sequence>
<accession>A0A1I8G4C8</accession>
<dbReference type="WBParaSite" id="maker-uti_cns_0000861-snap-gene-0.16-mRNA-1">
    <property type="protein sequence ID" value="maker-uti_cns_0000861-snap-gene-0.16-mRNA-1"/>
    <property type="gene ID" value="maker-uti_cns_0000861-snap-gene-0.16"/>
</dbReference>
<proteinExistence type="predicted"/>
<keyword evidence="1" id="KW-1185">Reference proteome</keyword>
<evidence type="ECO:0000313" key="1">
    <source>
        <dbReference type="Proteomes" id="UP000095280"/>
    </source>
</evidence>
<name>A0A1I8G4C8_9PLAT</name>
<organism evidence="1 2">
    <name type="scientific">Macrostomum lignano</name>
    <dbReference type="NCBI Taxonomy" id="282301"/>
    <lineage>
        <taxon>Eukaryota</taxon>
        <taxon>Metazoa</taxon>
        <taxon>Spiralia</taxon>
        <taxon>Lophotrochozoa</taxon>
        <taxon>Platyhelminthes</taxon>
        <taxon>Rhabditophora</taxon>
        <taxon>Macrostomorpha</taxon>
        <taxon>Macrostomida</taxon>
        <taxon>Macrostomidae</taxon>
        <taxon>Macrostomum</taxon>
    </lineage>
</organism>
<dbReference type="Proteomes" id="UP000095280">
    <property type="component" value="Unplaced"/>
</dbReference>
<dbReference type="AlphaFoldDB" id="A0A1I8G4C8"/>
<reference evidence="2" key="1">
    <citation type="submission" date="2016-11" db="UniProtKB">
        <authorList>
            <consortium name="WormBaseParasite"/>
        </authorList>
    </citation>
    <scope>IDENTIFICATION</scope>
</reference>